<protein>
    <recommendedName>
        <fullName evidence="2">Endonuclease/exonuclease/phosphatase domain-containing protein</fullName>
    </recommendedName>
</protein>
<keyword evidence="4" id="KW-1185">Reference proteome</keyword>
<keyword evidence="1" id="KW-0732">Signal</keyword>
<dbReference type="InterPro" id="IPR051916">
    <property type="entry name" value="GPI-anchor_lipid_remodeler"/>
</dbReference>
<gene>
    <name evidence="3" type="ORF">PCOR1329_LOCUS267</name>
</gene>
<dbReference type="InterPro" id="IPR005135">
    <property type="entry name" value="Endo/exonuclease/phosphatase"/>
</dbReference>
<comment type="caution">
    <text evidence="3">The sequence shown here is derived from an EMBL/GenBank/DDBJ whole genome shotgun (WGS) entry which is preliminary data.</text>
</comment>
<dbReference type="PANTHER" id="PTHR14859">
    <property type="entry name" value="CALCOFLUOR WHITE HYPERSENSITIVE PROTEIN PRECURSOR"/>
    <property type="match status" value="1"/>
</dbReference>
<reference evidence="3" key="1">
    <citation type="submission" date="2023-10" db="EMBL/GenBank/DDBJ databases">
        <authorList>
            <person name="Chen Y."/>
            <person name="Shah S."/>
            <person name="Dougan E. K."/>
            <person name="Thang M."/>
            <person name="Chan C."/>
        </authorList>
    </citation>
    <scope>NUCLEOTIDE SEQUENCE [LARGE SCALE GENOMIC DNA]</scope>
</reference>
<dbReference type="InterPro" id="IPR036691">
    <property type="entry name" value="Endo/exonu/phosph_ase_sf"/>
</dbReference>
<dbReference type="Gene3D" id="3.60.10.10">
    <property type="entry name" value="Endonuclease/exonuclease/phosphatase"/>
    <property type="match status" value="1"/>
</dbReference>
<organism evidence="3 4">
    <name type="scientific">Prorocentrum cordatum</name>
    <dbReference type="NCBI Taxonomy" id="2364126"/>
    <lineage>
        <taxon>Eukaryota</taxon>
        <taxon>Sar</taxon>
        <taxon>Alveolata</taxon>
        <taxon>Dinophyceae</taxon>
        <taxon>Prorocentrales</taxon>
        <taxon>Prorocentraceae</taxon>
        <taxon>Prorocentrum</taxon>
    </lineage>
</organism>
<dbReference type="PANTHER" id="PTHR14859:SF1">
    <property type="entry name" value="PGAP2-INTERACTING PROTEIN"/>
    <property type="match status" value="1"/>
</dbReference>
<feature type="signal peptide" evidence="1">
    <location>
        <begin position="1"/>
        <end position="33"/>
    </location>
</feature>
<evidence type="ECO:0000313" key="4">
    <source>
        <dbReference type="Proteomes" id="UP001189429"/>
    </source>
</evidence>
<name>A0ABN9P6Q9_9DINO</name>
<accession>A0ABN9P6Q9</accession>
<sequence>MRRLQRCVREGSPGISVGAALLAALAVLRHGAGFCGPARSAPARCCPVPAASQMRDADPACDGRRLRVVSYNVCGLGAGFGPPDNDAVTRAYGLLLSNLRRLKADVVCLQEARRLPIIDPTGREREDSLDALASDLGMQLRFSHATPGFEKFGNAILVGPALELLDSGSVHLAGGSVVRTPAGAEKKIVRGCVATRLALQEESDDPDLVSRASQFAVLATHWDHISEAERVIQADSLLASVADLTGGLPHLLVGDLNAMKRADYTSEEWSALQERNAQRGWAPLEDSRALAALEASGYSDLLSETLASPAGAASAAAAAPAAPLAAGRFTAPRQPPVRIDFAYASRDWGRLSAGGEGGGAGARGAAASAWVDASAEGSDHLPLVVDAVLR</sequence>
<evidence type="ECO:0000259" key="2">
    <source>
        <dbReference type="Pfam" id="PF03372"/>
    </source>
</evidence>
<dbReference type="EMBL" id="CAUYUJ010000039">
    <property type="protein sequence ID" value="CAK0788355.1"/>
    <property type="molecule type" value="Genomic_DNA"/>
</dbReference>
<dbReference type="SUPFAM" id="SSF56219">
    <property type="entry name" value="DNase I-like"/>
    <property type="match status" value="1"/>
</dbReference>
<evidence type="ECO:0000313" key="3">
    <source>
        <dbReference type="EMBL" id="CAK0788355.1"/>
    </source>
</evidence>
<dbReference type="Proteomes" id="UP001189429">
    <property type="component" value="Unassembled WGS sequence"/>
</dbReference>
<evidence type="ECO:0000256" key="1">
    <source>
        <dbReference type="SAM" id="SignalP"/>
    </source>
</evidence>
<feature type="domain" description="Endonuclease/exonuclease/phosphatase" evidence="2">
    <location>
        <begin position="69"/>
        <end position="380"/>
    </location>
</feature>
<proteinExistence type="predicted"/>
<dbReference type="Pfam" id="PF03372">
    <property type="entry name" value="Exo_endo_phos"/>
    <property type="match status" value="1"/>
</dbReference>
<feature type="chain" id="PRO_5045904729" description="Endonuclease/exonuclease/phosphatase domain-containing protein" evidence="1">
    <location>
        <begin position="34"/>
        <end position="390"/>
    </location>
</feature>